<comment type="caution">
    <text evidence="1">The sequence shown here is derived from an EMBL/GenBank/DDBJ whole genome shotgun (WGS) entry which is preliminary data.</text>
</comment>
<sequence length="78" mass="8545">MVAESYEPGARVSGVARHRALSPQAIVHLAACRPRAGDRRARANHLGLEGLSNWKATVCHWEWVVPPTPKPWLPSSAL</sequence>
<organism evidence="1 2">
    <name type="scientific">Labrys neptuniae</name>
    <dbReference type="NCBI Taxonomy" id="376174"/>
    <lineage>
        <taxon>Bacteria</taxon>
        <taxon>Pseudomonadati</taxon>
        <taxon>Pseudomonadota</taxon>
        <taxon>Alphaproteobacteria</taxon>
        <taxon>Hyphomicrobiales</taxon>
        <taxon>Xanthobacteraceae</taxon>
        <taxon>Labrys</taxon>
    </lineage>
</organism>
<accession>A0ABV3PWH6</accession>
<evidence type="ECO:0000313" key="2">
    <source>
        <dbReference type="Proteomes" id="UP001555786"/>
    </source>
</evidence>
<reference evidence="1 2" key="1">
    <citation type="submission" date="2024-07" db="EMBL/GenBank/DDBJ databases">
        <title>Description of Labrys sedimenti sp. nov., isolated from a diclofenac-degrading enrichment culture.</title>
        <authorList>
            <person name="Tancsics A."/>
            <person name="Csepanyi A."/>
        </authorList>
    </citation>
    <scope>NUCLEOTIDE SEQUENCE [LARGE SCALE GENOMIC DNA]</scope>
    <source>
        <strain evidence="1 2">LMG 23578</strain>
    </source>
</reference>
<dbReference type="EMBL" id="JBFNQD010000020">
    <property type="protein sequence ID" value="MEW9309971.1"/>
    <property type="molecule type" value="Genomic_DNA"/>
</dbReference>
<protein>
    <recommendedName>
        <fullName evidence="3">Transposase</fullName>
    </recommendedName>
</protein>
<evidence type="ECO:0000313" key="1">
    <source>
        <dbReference type="EMBL" id="MEW9309971.1"/>
    </source>
</evidence>
<keyword evidence="2" id="KW-1185">Reference proteome</keyword>
<name>A0ABV3PWH6_9HYPH</name>
<dbReference type="Proteomes" id="UP001555786">
    <property type="component" value="Unassembled WGS sequence"/>
</dbReference>
<gene>
    <name evidence="1" type="ORF">ABXS05_30790</name>
</gene>
<proteinExistence type="predicted"/>
<evidence type="ECO:0008006" key="3">
    <source>
        <dbReference type="Google" id="ProtNLM"/>
    </source>
</evidence>